<accession>A0A091C1P6</accession>
<dbReference type="PROSITE" id="PS01318">
    <property type="entry name" value="TSAA_1"/>
    <property type="match status" value="1"/>
</dbReference>
<sequence length="135" mass="14981">MKLTSIGTVHSSYKTKKEAPKQGKYANETATIEIFPEYVEGLKDVSDLEHIVVLYWQDRSDRSVLSTKTPFSDKVYGVFATRSPNRPNPIALCVGKVISVQNNKLEVTGLDALDESAVLDIKVYSSLLDTDKSVK</sequence>
<keyword evidence="5" id="KW-1185">Reference proteome</keyword>
<dbReference type="PANTHER" id="PTHR12818:SF0">
    <property type="entry name" value="TRNA (ADENINE(37)-N6)-METHYLTRANSFERASE"/>
    <property type="match status" value="1"/>
</dbReference>
<comment type="similarity">
    <text evidence="2">Belongs to the tRNA methyltransferase O family.</text>
</comment>
<dbReference type="CDD" id="cd09281">
    <property type="entry name" value="UPF0066"/>
    <property type="match status" value="1"/>
</dbReference>
<feature type="domain" description="TsaA-like" evidence="3">
    <location>
        <begin position="3"/>
        <end position="133"/>
    </location>
</feature>
<evidence type="ECO:0000313" key="5">
    <source>
        <dbReference type="Proteomes" id="UP000029381"/>
    </source>
</evidence>
<dbReference type="EMBL" id="JPVT01000186">
    <property type="protein sequence ID" value="KFN89962.1"/>
    <property type="molecule type" value="Genomic_DNA"/>
</dbReference>
<comment type="caution">
    <text evidence="4">The sequence shown here is derived from an EMBL/GenBank/DDBJ whole genome shotgun (WGS) entry which is preliminary data.</text>
</comment>
<reference evidence="4 5" key="1">
    <citation type="submission" date="2014-08" db="EMBL/GenBank/DDBJ databases">
        <title>Genome sequence of Tetragenococcus muriaticus.</title>
        <authorList>
            <person name="Chuea-nongthon C."/>
            <person name="Rodtong S."/>
            <person name="Yongsawatdigul J."/>
            <person name="Steele J.L."/>
            <person name="Liu X.-y."/>
            <person name="Speers J."/>
            <person name="Glasner J.D."/>
            <person name="Neeno-Eckwall E.C."/>
        </authorList>
    </citation>
    <scope>NUCLEOTIDE SEQUENCE [LARGE SCALE GENOMIC DNA]</scope>
    <source>
        <strain evidence="4 5">3MR10-3</strain>
    </source>
</reference>
<dbReference type="InterPro" id="IPR023370">
    <property type="entry name" value="TrmO-like_N"/>
</dbReference>
<proteinExistence type="inferred from homology"/>
<evidence type="ECO:0000256" key="1">
    <source>
        <dbReference type="ARBA" id="ARBA00022691"/>
    </source>
</evidence>
<evidence type="ECO:0000313" key="4">
    <source>
        <dbReference type="EMBL" id="KFN89962.1"/>
    </source>
</evidence>
<dbReference type="InterPro" id="IPR040372">
    <property type="entry name" value="YaeB-like"/>
</dbReference>
<gene>
    <name evidence="4" type="ORF">TMU3MR103_1747</name>
</gene>
<dbReference type="AlphaFoldDB" id="A0A091C1P6"/>
<organism evidence="4 5">
    <name type="scientific">Tetragenococcus muriaticus 3MR10-3</name>
    <dbReference type="NCBI Taxonomy" id="1302648"/>
    <lineage>
        <taxon>Bacteria</taxon>
        <taxon>Bacillati</taxon>
        <taxon>Bacillota</taxon>
        <taxon>Bacilli</taxon>
        <taxon>Lactobacillales</taxon>
        <taxon>Enterococcaceae</taxon>
        <taxon>Tetragenococcus</taxon>
    </lineage>
</organism>
<dbReference type="PATRIC" id="fig|1302648.3.peg.1709"/>
<dbReference type="InterPro" id="IPR036413">
    <property type="entry name" value="YaeB-like_sf"/>
</dbReference>
<name>A0A091C1P6_9ENTE</name>
<keyword evidence="1" id="KW-0949">S-adenosyl-L-methionine</keyword>
<evidence type="ECO:0000256" key="2">
    <source>
        <dbReference type="ARBA" id="ARBA00033753"/>
    </source>
</evidence>
<protein>
    <recommendedName>
        <fullName evidence="3">TsaA-like domain-containing protein</fullName>
    </recommendedName>
</protein>
<dbReference type="RefSeq" id="WP_028790919.1">
    <property type="nucleotide sequence ID" value="NZ_JPVT01000186.1"/>
</dbReference>
<dbReference type="PROSITE" id="PS51668">
    <property type="entry name" value="TSAA_2"/>
    <property type="match status" value="1"/>
</dbReference>
<evidence type="ECO:0000259" key="3">
    <source>
        <dbReference type="PROSITE" id="PS51668"/>
    </source>
</evidence>
<dbReference type="Gene3D" id="2.40.30.70">
    <property type="entry name" value="YaeB-like"/>
    <property type="match status" value="1"/>
</dbReference>
<dbReference type="Pfam" id="PF01980">
    <property type="entry name" value="TrmO_N"/>
    <property type="match status" value="1"/>
</dbReference>
<dbReference type="PANTHER" id="PTHR12818">
    <property type="entry name" value="TRNA (ADENINE(37)-N6)-METHYLTRANSFERASE"/>
    <property type="match status" value="1"/>
</dbReference>
<dbReference type="InterPro" id="IPR036414">
    <property type="entry name" value="YaeB_N_sf"/>
</dbReference>
<dbReference type="Proteomes" id="UP000029381">
    <property type="component" value="Unassembled WGS sequence"/>
</dbReference>
<dbReference type="NCBIfam" id="TIGR00104">
    <property type="entry name" value="tRNA_TsaA"/>
    <property type="match status" value="1"/>
</dbReference>
<dbReference type="InterPro" id="IPR023368">
    <property type="entry name" value="UPF0066_cons_site"/>
</dbReference>
<dbReference type="SUPFAM" id="SSF118196">
    <property type="entry name" value="YaeB-like"/>
    <property type="match status" value="1"/>
</dbReference>